<sequence>MTIKAGDRIPDVTVTIMGKNGPEPIKTGDYFKGRKIALFSVPGAFTPTCHAKHLPGFVSHFDELKAKGVDAVAVTAVNDVFTLDAWLKDRGAAGKIDGLADGSGVFVRALGLELDLVEFGLGVRGKRFSAIVTDGVVDWINVEENSSLATVSSAESTLEKL</sequence>
<comment type="similarity">
    <text evidence="6">Belongs to the peroxiredoxin family. Prx5 subfamily.</text>
</comment>
<keyword evidence="2 6" id="KW-0049">Antioxidant</keyword>
<evidence type="ECO:0000256" key="4">
    <source>
        <dbReference type="ARBA" id="ARBA00023284"/>
    </source>
</evidence>
<dbReference type="InterPro" id="IPR013740">
    <property type="entry name" value="Redoxin"/>
</dbReference>
<dbReference type="Pfam" id="PF08534">
    <property type="entry name" value="Redoxin"/>
    <property type="match status" value="1"/>
</dbReference>
<dbReference type="EC" id="1.11.1.27" evidence="6"/>
<gene>
    <name evidence="8" type="ORF">LMG27198_04850</name>
</gene>
<dbReference type="SUPFAM" id="SSF52833">
    <property type="entry name" value="Thioredoxin-like"/>
    <property type="match status" value="1"/>
</dbReference>
<feature type="active site" description="Cysteine sulfenic acid (-SOH) intermediate" evidence="5">
    <location>
        <position position="49"/>
    </location>
</feature>
<dbReference type="InterPro" id="IPR037944">
    <property type="entry name" value="PRX5-like"/>
</dbReference>
<dbReference type="FunFam" id="3.40.30.10:FF:000020">
    <property type="entry name" value="Peroxiredoxin"/>
    <property type="match status" value="1"/>
</dbReference>
<keyword evidence="1 6" id="KW-0575">Peroxidase</keyword>
<dbReference type="GO" id="GO:0042744">
    <property type="term" value="P:hydrogen peroxide catabolic process"/>
    <property type="evidence" value="ECO:0007669"/>
    <property type="project" value="TreeGrafter"/>
</dbReference>
<dbReference type="GO" id="GO:0008379">
    <property type="term" value="F:thioredoxin peroxidase activity"/>
    <property type="evidence" value="ECO:0007669"/>
    <property type="project" value="InterPro"/>
</dbReference>
<evidence type="ECO:0000313" key="9">
    <source>
        <dbReference type="Proteomes" id="UP001144323"/>
    </source>
</evidence>
<accession>A0A9W6LQI2</accession>
<evidence type="ECO:0000256" key="3">
    <source>
        <dbReference type="ARBA" id="ARBA00023002"/>
    </source>
</evidence>
<comment type="caution">
    <text evidence="8">The sequence shown here is derived from an EMBL/GenBank/DDBJ whole genome shotgun (WGS) entry which is preliminary data.</text>
</comment>
<dbReference type="PANTHER" id="PTHR10430:SF16">
    <property type="entry name" value="PEROXIREDOXIN-5, MITOCHONDRIAL"/>
    <property type="match status" value="1"/>
</dbReference>
<keyword evidence="3 6" id="KW-0560">Oxidoreductase</keyword>
<evidence type="ECO:0000256" key="2">
    <source>
        <dbReference type="ARBA" id="ARBA00022862"/>
    </source>
</evidence>
<evidence type="ECO:0000256" key="1">
    <source>
        <dbReference type="ARBA" id="ARBA00022559"/>
    </source>
</evidence>
<name>A0A9W6LQI2_9HYPH</name>
<dbReference type="Proteomes" id="UP001144323">
    <property type="component" value="Unassembled WGS sequence"/>
</dbReference>
<dbReference type="EMBL" id="BSEC01000001">
    <property type="protein sequence ID" value="GLI91493.1"/>
    <property type="molecule type" value="Genomic_DNA"/>
</dbReference>
<keyword evidence="4 6" id="KW-0676">Redox-active center</keyword>
<dbReference type="GO" id="GO:0005737">
    <property type="term" value="C:cytoplasm"/>
    <property type="evidence" value="ECO:0007669"/>
    <property type="project" value="TreeGrafter"/>
</dbReference>
<keyword evidence="9" id="KW-1185">Reference proteome</keyword>
<evidence type="ECO:0000259" key="7">
    <source>
        <dbReference type="PROSITE" id="PS51352"/>
    </source>
</evidence>
<dbReference type="InterPro" id="IPR036249">
    <property type="entry name" value="Thioredoxin-like_sf"/>
</dbReference>
<dbReference type="GO" id="GO:0034599">
    <property type="term" value="P:cellular response to oxidative stress"/>
    <property type="evidence" value="ECO:0007669"/>
    <property type="project" value="InterPro"/>
</dbReference>
<proteinExistence type="inferred from homology"/>
<evidence type="ECO:0000313" key="8">
    <source>
        <dbReference type="EMBL" id="GLI91493.1"/>
    </source>
</evidence>
<dbReference type="GO" id="GO:0045454">
    <property type="term" value="P:cell redox homeostasis"/>
    <property type="evidence" value="ECO:0007669"/>
    <property type="project" value="TreeGrafter"/>
</dbReference>
<dbReference type="PROSITE" id="PS51352">
    <property type="entry name" value="THIOREDOXIN_2"/>
    <property type="match status" value="1"/>
</dbReference>
<dbReference type="CDD" id="cd03013">
    <property type="entry name" value="PRX5_like"/>
    <property type="match status" value="1"/>
</dbReference>
<dbReference type="InterPro" id="IPR013766">
    <property type="entry name" value="Thioredoxin_domain"/>
</dbReference>
<comment type="function">
    <text evidence="6">Thiol-specific peroxidase that catalyzes the reduction of hydrogen peroxide and organic hydroperoxides to water and alcohols, respectively. Plays a role in cell protection against oxidative stress by detoxifying peroxides.</text>
</comment>
<dbReference type="RefSeq" id="WP_281800158.1">
    <property type="nucleotide sequence ID" value="NZ_BSEC01000001.1"/>
</dbReference>
<organism evidence="8 9">
    <name type="scientific">Methylocystis echinoides</name>
    <dbReference type="NCBI Taxonomy" id="29468"/>
    <lineage>
        <taxon>Bacteria</taxon>
        <taxon>Pseudomonadati</taxon>
        <taxon>Pseudomonadota</taxon>
        <taxon>Alphaproteobacteria</taxon>
        <taxon>Hyphomicrobiales</taxon>
        <taxon>Methylocystaceae</taxon>
        <taxon>Methylocystis</taxon>
    </lineage>
</organism>
<dbReference type="AlphaFoldDB" id="A0A9W6LQI2"/>
<comment type="catalytic activity">
    <reaction evidence="6">
        <text>a hydroperoxide + 2 glutathione = an alcohol + glutathione disulfide + H2O</text>
        <dbReference type="Rhea" id="RHEA:62632"/>
        <dbReference type="ChEBI" id="CHEBI:15377"/>
        <dbReference type="ChEBI" id="CHEBI:30879"/>
        <dbReference type="ChEBI" id="CHEBI:35924"/>
        <dbReference type="ChEBI" id="CHEBI:57925"/>
        <dbReference type="ChEBI" id="CHEBI:58297"/>
        <dbReference type="EC" id="1.11.1.27"/>
    </reaction>
</comment>
<evidence type="ECO:0000256" key="6">
    <source>
        <dbReference type="RuleBase" id="RU366011"/>
    </source>
</evidence>
<dbReference type="PANTHER" id="PTHR10430">
    <property type="entry name" value="PEROXIREDOXIN"/>
    <property type="match status" value="1"/>
</dbReference>
<protein>
    <recommendedName>
        <fullName evidence="6">Glutathione-dependent peroxiredoxin</fullName>
        <ecNumber evidence="6">1.11.1.27</ecNumber>
    </recommendedName>
</protein>
<dbReference type="Gene3D" id="3.40.30.10">
    <property type="entry name" value="Glutaredoxin"/>
    <property type="match status" value="1"/>
</dbReference>
<reference evidence="8" key="1">
    <citation type="journal article" date="2023" name="Int. J. Syst. Evol. Microbiol.">
        <title>Methylocystis iwaonis sp. nov., a type II methane-oxidizing bacterium from surface soil of a rice paddy field in Japan, and emended description of the genus Methylocystis (ex Whittenbury et al. 1970) Bowman et al. 1993.</title>
        <authorList>
            <person name="Kaise H."/>
            <person name="Sawadogo J.B."/>
            <person name="Alam M.S."/>
            <person name="Ueno C."/>
            <person name="Dianou D."/>
            <person name="Shinjo R."/>
            <person name="Asakawa S."/>
        </authorList>
    </citation>
    <scope>NUCLEOTIDE SEQUENCE</scope>
    <source>
        <strain evidence="8">LMG27198</strain>
    </source>
</reference>
<evidence type="ECO:0000256" key="5">
    <source>
        <dbReference type="PIRSR" id="PIRSR637944-1"/>
    </source>
</evidence>
<feature type="domain" description="Thioredoxin" evidence="7">
    <location>
        <begin position="3"/>
        <end position="161"/>
    </location>
</feature>